<keyword evidence="4" id="KW-1185">Reference proteome</keyword>
<dbReference type="SUPFAM" id="SSF56300">
    <property type="entry name" value="Metallo-dependent phosphatases"/>
    <property type="match status" value="1"/>
</dbReference>
<sequence>MAGYRDRYPRKPPRYLYLRSFAPFVIAFALFAILLSSLSLLSHYKSPASKQQIGWQSWDLVRVQDKAKAAAEGSVNGTTGDEWEDEDGELWDGMGYSLPLDNWDPLAPHTTGLTEIAVNPCYMPPWLFPSYCAPLSTPEEDKLRGKWVIVERDLNVRSGLWFLNVYYRRTRRLDVPLITDLRIAPHPLPDTLKSDLDGWTLAEGDLHSGVWPTQDELRLYYKTKAQSVRGSHSRRQAVVDDEIITELDVVYGDDEPFFGFERVQGGKVLQAVEKKWESVDLAFRRGSYSPPKAPELKFHEKGDFKIMQIADLHYSVGKGECKDTDLDPCDGDAETAKWLGEAVDAEKPDMVVFSGDQLNGQKTSYDSRSVLAKFARPVIDRKIPWAAIFGNHDSELGDDRADQMRHLMNMPFSVAKAGPKKVDGVGNYILKLHSSDPSHIHLFSLYFLDSGSYQKRTVPWAKWEYDYIKPSQIDWFKNVSSHIEPISRPFRPDGASDLDKIWASRSRSPSPAARDPTPILAKPNAMMFFHIPLPEAYDEPDLDPAGKVMMLGNDIGTERGNSPVNSHMLDEGILPMVAVEGDDGGMSEVKVLAHGHCHNQDRCQRVRGVWMCFDGGSSYSGYGHEGFDRRVRVFQISEYGEKVETYKRTTSGEVVDREVLVEPISGEYR</sequence>
<dbReference type="GeneID" id="77726362"/>
<dbReference type="Proteomes" id="UP001164286">
    <property type="component" value="Unassembled WGS sequence"/>
</dbReference>
<dbReference type="InterPro" id="IPR004843">
    <property type="entry name" value="Calcineurin-like_PHP"/>
</dbReference>
<organism evidence="3 4">
    <name type="scientific">Dioszegia hungarica</name>
    <dbReference type="NCBI Taxonomy" id="4972"/>
    <lineage>
        <taxon>Eukaryota</taxon>
        <taxon>Fungi</taxon>
        <taxon>Dikarya</taxon>
        <taxon>Basidiomycota</taxon>
        <taxon>Agaricomycotina</taxon>
        <taxon>Tremellomycetes</taxon>
        <taxon>Tremellales</taxon>
        <taxon>Bulleribasidiaceae</taxon>
        <taxon>Dioszegia</taxon>
    </lineage>
</organism>
<evidence type="ECO:0000313" key="3">
    <source>
        <dbReference type="EMBL" id="KAI9636196.1"/>
    </source>
</evidence>
<protein>
    <submittedName>
        <fullName evidence="3">Metallo-dependent phosphatase-like protein</fullName>
    </submittedName>
</protein>
<dbReference type="GO" id="GO:0005737">
    <property type="term" value="C:cytoplasm"/>
    <property type="evidence" value="ECO:0007669"/>
    <property type="project" value="TreeGrafter"/>
</dbReference>
<evidence type="ECO:0000313" key="4">
    <source>
        <dbReference type="Proteomes" id="UP001164286"/>
    </source>
</evidence>
<dbReference type="InterPro" id="IPR029052">
    <property type="entry name" value="Metallo-depent_PP-like"/>
</dbReference>
<feature type="transmembrane region" description="Helical" evidence="1">
    <location>
        <begin position="21"/>
        <end position="41"/>
    </location>
</feature>
<dbReference type="CDD" id="cd07383">
    <property type="entry name" value="MPP_Dcr2"/>
    <property type="match status" value="1"/>
</dbReference>
<dbReference type="PANTHER" id="PTHR32440">
    <property type="entry name" value="PHOSPHATASE DCR2-RELATED-RELATED"/>
    <property type="match status" value="1"/>
</dbReference>
<accession>A0AA38LW67</accession>
<gene>
    <name evidence="3" type="ORF">MKK02DRAFT_26240</name>
</gene>
<keyword evidence="1" id="KW-1133">Transmembrane helix</keyword>
<evidence type="ECO:0000259" key="2">
    <source>
        <dbReference type="Pfam" id="PF00149"/>
    </source>
</evidence>
<keyword evidence="1" id="KW-0472">Membrane</keyword>
<dbReference type="Pfam" id="PF00149">
    <property type="entry name" value="Metallophos"/>
    <property type="match status" value="1"/>
</dbReference>
<feature type="domain" description="Calcineurin-like phosphoesterase" evidence="2">
    <location>
        <begin position="304"/>
        <end position="413"/>
    </location>
</feature>
<proteinExistence type="predicted"/>
<reference evidence="3" key="1">
    <citation type="journal article" date="2022" name="G3 (Bethesda)">
        <title>High quality genome of the basidiomycete yeast Dioszegia hungarica PDD-24b-2 isolated from cloud water.</title>
        <authorList>
            <person name="Jarrige D."/>
            <person name="Haridas S."/>
            <person name="Bleykasten-Grosshans C."/>
            <person name="Joly M."/>
            <person name="Nadalig T."/>
            <person name="Sancelme M."/>
            <person name="Vuilleumier S."/>
            <person name="Grigoriev I.V."/>
            <person name="Amato P."/>
            <person name="Bringel F."/>
        </authorList>
    </citation>
    <scope>NUCLEOTIDE SEQUENCE</scope>
    <source>
        <strain evidence="3">PDD-24b-2</strain>
    </source>
</reference>
<dbReference type="Gene3D" id="3.60.21.10">
    <property type="match status" value="1"/>
</dbReference>
<keyword evidence="1" id="KW-0812">Transmembrane</keyword>
<dbReference type="GO" id="GO:0004721">
    <property type="term" value="F:phosphoprotein phosphatase activity"/>
    <property type="evidence" value="ECO:0007669"/>
    <property type="project" value="TreeGrafter"/>
</dbReference>
<evidence type="ECO:0000256" key="1">
    <source>
        <dbReference type="SAM" id="Phobius"/>
    </source>
</evidence>
<dbReference type="RefSeq" id="XP_052945973.1">
    <property type="nucleotide sequence ID" value="XM_053087161.1"/>
</dbReference>
<dbReference type="PANTHER" id="PTHR32440:SF0">
    <property type="entry name" value="PHOSPHATASE DCR2-RELATED"/>
    <property type="match status" value="1"/>
</dbReference>
<comment type="caution">
    <text evidence="3">The sequence shown here is derived from an EMBL/GenBank/DDBJ whole genome shotgun (WGS) entry which is preliminary data.</text>
</comment>
<dbReference type="EMBL" id="JAKWFO010000005">
    <property type="protein sequence ID" value="KAI9636196.1"/>
    <property type="molecule type" value="Genomic_DNA"/>
</dbReference>
<dbReference type="AlphaFoldDB" id="A0AA38LW67"/>
<name>A0AA38LW67_9TREE</name>